<keyword evidence="2" id="KW-1185">Reference proteome</keyword>
<reference evidence="2" key="2">
    <citation type="journal article" date="2018" name="Plant J.">
        <title>The Sorghum bicolor reference genome: improved assembly, gene annotations, a transcriptome atlas, and signatures of genome organization.</title>
        <authorList>
            <person name="McCormick R.F."/>
            <person name="Truong S.K."/>
            <person name="Sreedasyam A."/>
            <person name="Jenkins J."/>
            <person name="Shu S."/>
            <person name="Sims D."/>
            <person name="Kennedy M."/>
            <person name="Amirebrahimi M."/>
            <person name="Weers B.D."/>
            <person name="McKinley B."/>
            <person name="Mattison A."/>
            <person name="Morishige D.T."/>
            <person name="Grimwood J."/>
            <person name="Schmutz J."/>
            <person name="Mullet J.E."/>
        </authorList>
    </citation>
    <scope>NUCLEOTIDE SEQUENCE [LARGE SCALE GENOMIC DNA]</scope>
    <source>
        <strain evidence="2">cv. BTx623</strain>
    </source>
</reference>
<reference evidence="1 2" key="1">
    <citation type="journal article" date="2009" name="Nature">
        <title>The Sorghum bicolor genome and the diversification of grasses.</title>
        <authorList>
            <person name="Paterson A.H."/>
            <person name="Bowers J.E."/>
            <person name="Bruggmann R."/>
            <person name="Dubchak I."/>
            <person name="Grimwood J."/>
            <person name="Gundlach H."/>
            <person name="Haberer G."/>
            <person name="Hellsten U."/>
            <person name="Mitros T."/>
            <person name="Poliakov A."/>
            <person name="Schmutz J."/>
            <person name="Spannagl M."/>
            <person name="Tang H."/>
            <person name="Wang X."/>
            <person name="Wicker T."/>
            <person name="Bharti A.K."/>
            <person name="Chapman J."/>
            <person name="Feltus F.A."/>
            <person name="Gowik U."/>
            <person name="Grigoriev I.V."/>
            <person name="Lyons E."/>
            <person name="Maher C.A."/>
            <person name="Martis M."/>
            <person name="Narechania A."/>
            <person name="Otillar R.P."/>
            <person name="Penning B.W."/>
            <person name="Salamov A.A."/>
            <person name="Wang Y."/>
            <person name="Zhang L."/>
            <person name="Carpita N.C."/>
            <person name="Freeling M."/>
            <person name="Gingle A.R."/>
            <person name="Hash C.T."/>
            <person name="Keller B."/>
            <person name="Klein P."/>
            <person name="Kresovich S."/>
            <person name="McCann M.C."/>
            <person name="Ming R."/>
            <person name="Peterson D.G."/>
            <person name="Mehboob-ur-Rahman"/>
            <person name="Ware D."/>
            <person name="Westhoff P."/>
            <person name="Mayer K.F."/>
            <person name="Messing J."/>
            <person name="Rokhsar D.S."/>
        </authorList>
    </citation>
    <scope>NUCLEOTIDE SEQUENCE [LARGE SCALE GENOMIC DNA]</scope>
    <source>
        <strain evidence="2">cv. BTx623</strain>
    </source>
</reference>
<proteinExistence type="predicted"/>
<dbReference type="AlphaFoldDB" id="A0A1Z5RNW8"/>
<dbReference type="Gramene" id="OQU85434">
    <property type="protein sequence ID" value="OQU85434"/>
    <property type="gene ID" value="SORBI_3004G241850"/>
</dbReference>
<evidence type="ECO:0000313" key="1">
    <source>
        <dbReference type="EMBL" id="OQU85434.1"/>
    </source>
</evidence>
<name>A0A1Z5RNW8_SORBI</name>
<evidence type="ECO:0000313" key="2">
    <source>
        <dbReference type="Proteomes" id="UP000000768"/>
    </source>
</evidence>
<gene>
    <name evidence="1" type="ORF">SORBI_3004G241850</name>
</gene>
<protein>
    <submittedName>
        <fullName evidence="1">Uncharacterized protein</fullName>
    </submittedName>
</protein>
<organism evidence="1 2">
    <name type="scientific">Sorghum bicolor</name>
    <name type="common">Sorghum</name>
    <name type="synonym">Sorghum vulgare</name>
    <dbReference type="NCBI Taxonomy" id="4558"/>
    <lineage>
        <taxon>Eukaryota</taxon>
        <taxon>Viridiplantae</taxon>
        <taxon>Streptophyta</taxon>
        <taxon>Embryophyta</taxon>
        <taxon>Tracheophyta</taxon>
        <taxon>Spermatophyta</taxon>
        <taxon>Magnoliopsida</taxon>
        <taxon>Liliopsida</taxon>
        <taxon>Poales</taxon>
        <taxon>Poaceae</taxon>
        <taxon>PACMAD clade</taxon>
        <taxon>Panicoideae</taxon>
        <taxon>Andropogonodae</taxon>
        <taxon>Andropogoneae</taxon>
        <taxon>Sorghinae</taxon>
        <taxon>Sorghum</taxon>
    </lineage>
</organism>
<sequence length="94" mass="10709">MIFIFSPNVYYLHISPVVEELSVCSSLSCKQRLPHQSSNHENDGWRLNCRGLKALNLVWKVTVHIPSPPWNGFPYASQVGYLAQVTISLRRLIS</sequence>
<dbReference type="Proteomes" id="UP000000768">
    <property type="component" value="Chromosome 4"/>
</dbReference>
<dbReference type="InParanoid" id="A0A1Z5RNW8"/>
<dbReference type="EMBL" id="CM000763">
    <property type="protein sequence ID" value="OQU85434.1"/>
    <property type="molecule type" value="Genomic_DNA"/>
</dbReference>
<accession>A0A1Z5RNW8</accession>